<feature type="repeat" description="Lumazine-binding" evidence="10">
    <location>
        <begin position="1"/>
        <end position="97"/>
    </location>
</feature>
<accession>A0ABV5WQX7</accession>
<evidence type="ECO:0000256" key="4">
    <source>
        <dbReference type="ARBA" id="ARBA00012827"/>
    </source>
</evidence>
<comment type="caution">
    <text evidence="12">The sequence shown here is derived from an EMBL/GenBank/DDBJ whole genome shotgun (WGS) entry which is preliminary data.</text>
</comment>
<dbReference type="InterPro" id="IPR017938">
    <property type="entry name" value="Riboflavin_synthase-like_b-brl"/>
</dbReference>
<dbReference type="InterPro" id="IPR001783">
    <property type="entry name" value="Lumazine-bd"/>
</dbReference>
<evidence type="ECO:0000256" key="5">
    <source>
        <dbReference type="ARBA" id="ARBA00013950"/>
    </source>
</evidence>
<dbReference type="NCBIfam" id="NF006767">
    <property type="entry name" value="PRK09289.1"/>
    <property type="match status" value="1"/>
</dbReference>
<dbReference type="Proteomes" id="UP001589691">
    <property type="component" value="Unassembled WGS sequence"/>
</dbReference>
<gene>
    <name evidence="12" type="ORF">ACFFLI_01605</name>
</gene>
<dbReference type="PANTHER" id="PTHR21098:SF12">
    <property type="entry name" value="RIBOFLAVIN SYNTHASE"/>
    <property type="match status" value="1"/>
</dbReference>
<evidence type="ECO:0000256" key="1">
    <source>
        <dbReference type="ARBA" id="ARBA00000968"/>
    </source>
</evidence>
<keyword evidence="13" id="KW-1185">Reference proteome</keyword>
<comment type="catalytic activity">
    <reaction evidence="1">
        <text>2 6,7-dimethyl-8-(1-D-ribityl)lumazine + H(+) = 5-amino-6-(D-ribitylamino)uracil + riboflavin</text>
        <dbReference type="Rhea" id="RHEA:20772"/>
        <dbReference type="ChEBI" id="CHEBI:15378"/>
        <dbReference type="ChEBI" id="CHEBI:15934"/>
        <dbReference type="ChEBI" id="CHEBI:57986"/>
        <dbReference type="ChEBI" id="CHEBI:58201"/>
        <dbReference type="EC" id="2.5.1.9"/>
    </reaction>
</comment>
<evidence type="ECO:0000256" key="7">
    <source>
        <dbReference type="ARBA" id="ARBA00022679"/>
    </source>
</evidence>
<evidence type="ECO:0000256" key="6">
    <source>
        <dbReference type="ARBA" id="ARBA00022619"/>
    </source>
</evidence>
<sequence>MFTGIVTHHGVVQQVDNHAGELKLTLKAAALVTPKLAIGASIAVNGVCLTITTKTADAFTVDVMPESVRRTNLGRLKVGQQVNLEPALTAEQGLDGHFVQGHVDYCGELLRRASDASAQRLWFTLPAAYRPLIVEKGSVAIDGVSLTVVAVTPGAFEIDLIPHTQLATTLGQLPLGAPVNVETDILGKYVAQQLRFGGTENDD</sequence>
<feature type="domain" description="Lumazine-binding" evidence="11">
    <location>
        <begin position="1"/>
        <end position="97"/>
    </location>
</feature>
<dbReference type="EC" id="2.5.1.9" evidence="4 9"/>
<dbReference type="InterPro" id="IPR023366">
    <property type="entry name" value="ATP_synth_asu-like_sf"/>
</dbReference>
<evidence type="ECO:0000313" key="12">
    <source>
        <dbReference type="EMBL" id="MFB9768564.1"/>
    </source>
</evidence>
<dbReference type="RefSeq" id="WP_137643216.1">
    <property type="nucleotide sequence ID" value="NZ_BJEA01000014.1"/>
</dbReference>
<dbReference type="SUPFAM" id="SSF63380">
    <property type="entry name" value="Riboflavin synthase domain-like"/>
    <property type="match status" value="2"/>
</dbReference>
<evidence type="ECO:0000313" key="13">
    <source>
        <dbReference type="Proteomes" id="UP001589691"/>
    </source>
</evidence>
<dbReference type="Pfam" id="PF00677">
    <property type="entry name" value="Lum_binding"/>
    <property type="match status" value="2"/>
</dbReference>
<keyword evidence="8" id="KW-0677">Repeat</keyword>
<dbReference type="CDD" id="cd00402">
    <property type="entry name" value="Riboflavin_synthase_like"/>
    <property type="match status" value="1"/>
</dbReference>
<evidence type="ECO:0000256" key="10">
    <source>
        <dbReference type="PROSITE-ProRule" id="PRU00524"/>
    </source>
</evidence>
<evidence type="ECO:0000259" key="11">
    <source>
        <dbReference type="PROSITE" id="PS51177"/>
    </source>
</evidence>
<comment type="function">
    <text evidence="2">Catalyzes the dismutation of two molecules of 6,7-dimethyl-8-ribityllumazine, resulting in the formation of riboflavin and 5-amino-6-(D-ribitylamino)uracil.</text>
</comment>
<dbReference type="PANTHER" id="PTHR21098">
    <property type="entry name" value="RIBOFLAVIN SYNTHASE ALPHA CHAIN"/>
    <property type="match status" value="1"/>
</dbReference>
<proteinExistence type="predicted"/>
<dbReference type="GO" id="GO:0004746">
    <property type="term" value="F:riboflavin synthase activity"/>
    <property type="evidence" value="ECO:0007669"/>
    <property type="project" value="UniProtKB-EC"/>
</dbReference>
<feature type="domain" description="Lumazine-binding" evidence="11">
    <location>
        <begin position="98"/>
        <end position="194"/>
    </location>
</feature>
<evidence type="ECO:0000256" key="3">
    <source>
        <dbReference type="ARBA" id="ARBA00004887"/>
    </source>
</evidence>
<dbReference type="InterPro" id="IPR026017">
    <property type="entry name" value="Lumazine-bd_dom"/>
</dbReference>
<evidence type="ECO:0000256" key="2">
    <source>
        <dbReference type="ARBA" id="ARBA00002803"/>
    </source>
</evidence>
<keyword evidence="7 12" id="KW-0808">Transferase</keyword>
<name>A0ABV5WQX7_9LACO</name>
<dbReference type="Gene3D" id="2.40.30.20">
    <property type="match status" value="2"/>
</dbReference>
<dbReference type="PIRSF" id="PIRSF000498">
    <property type="entry name" value="Riboflavin_syn_A"/>
    <property type="match status" value="1"/>
</dbReference>
<organism evidence="12 13">
    <name type="scientific">Lactiplantibacillus modestisalitolerans</name>
    <dbReference type="NCBI Taxonomy" id="1457219"/>
    <lineage>
        <taxon>Bacteria</taxon>
        <taxon>Bacillati</taxon>
        <taxon>Bacillota</taxon>
        <taxon>Bacilli</taxon>
        <taxon>Lactobacillales</taxon>
        <taxon>Lactobacillaceae</taxon>
        <taxon>Lactiplantibacillus</taxon>
    </lineage>
</organism>
<feature type="repeat" description="Lumazine-binding" evidence="10">
    <location>
        <begin position="98"/>
        <end position="194"/>
    </location>
</feature>
<evidence type="ECO:0000256" key="8">
    <source>
        <dbReference type="ARBA" id="ARBA00022737"/>
    </source>
</evidence>
<reference evidence="12 13" key="1">
    <citation type="submission" date="2024-09" db="EMBL/GenBank/DDBJ databases">
        <authorList>
            <person name="Sun Q."/>
            <person name="Mori K."/>
        </authorList>
    </citation>
    <scope>NUCLEOTIDE SEQUENCE [LARGE SCALE GENOMIC DNA]</scope>
    <source>
        <strain evidence="12 13">TBRC 4576</strain>
    </source>
</reference>
<protein>
    <recommendedName>
        <fullName evidence="5 9">Riboflavin synthase</fullName>
        <ecNumber evidence="4 9">2.5.1.9</ecNumber>
    </recommendedName>
</protein>
<keyword evidence="6" id="KW-0686">Riboflavin biosynthesis</keyword>
<dbReference type="EMBL" id="JBHLZY010000005">
    <property type="protein sequence ID" value="MFB9768564.1"/>
    <property type="molecule type" value="Genomic_DNA"/>
</dbReference>
<dbReference type="PROSITE" id="PS51177">
    <property type="entry name" value="LUMAZINE_BIND"/>
    <property type="match status" value="2"/>
</dbReference>
<dbReference type="NCBIfam" id="TIGR00187">
    <property type="entry name" value="ribE"/>
    <property type="match status" value="1"/>
</dbReference>
<evidence type="ECO:0000256" key="9">
    <source>
        <dbReference type="NCBIfam" id="TIGR00187"/>
    </source>
</evidence>
<comment type="pathway">
    <text evidence="3">Cofactor biosynthesis; riboflavin biosynthesis; riboflavin from 2-hydroxy-3-oxobutyl phosphate and 5-amino-6-(D-ribitylamino)uracil: step 2/2.</text>
</comment>